<sequence length="372" mass="40556">MRKDIEATPLAEIHGRPISMLNSWLPFACGLTLFTGHGETGKSSMALHLAALATRGELGCVGALRVGLVLTEGGAANARGRLEAAGADMANVFLLRTRNGDSERDLDGVVDLNTRFDQLRQRCEENGIRMLVLDSLAECMGAIDQNQHGPVSGIITRLNRWSEERGVEIIGIHHDGKANRPSRQAPIGASAFVDKSRVVISFVRNGEDGDCYLHVTKRNDVPGHPTFRFRLGGREGESSAFPVVTELEEQHDADWESIKTMCVERTAGSLSPEDMSDAAGALASILNRHGGFMYSFDLKNEALKRYRMSPSAQGRARKKAGIKGVRTPGFGCSHSVCTWEWTPREEALAWAERHPIVDSPARPRSTSEKGNG</sequence>
<reference evidence="2 3" key="1">
    <citation type="journal article" date="2017" name="BMC Genomics">
        <title>Comparative genomic and phylogenomic analyses of the Bifidobacteriaceae family.</title>
        <authorList>
            <person name="Lugli G.A."/>
            <person name="Milani C."/>
            <person name="Turroni F."/>
            <person name="Duranti S."/>
            <person name="Mancabelli L."/>
            <person name="Mangifesta M."/>
            <person name="Ferrario C."/>
            <person name="Modesto M."/>
            <person name="Mattarelli P."/>
            <person name="Jiri K."/>
            <person name="van Sinderen D."/>
            <person name="Ventura M."/>
        </authorList>
    </citation>
    <scope>NUCLEOTIDE SEQUENCE [LARGE SCALE GENOMIC DNA]</scope>
    <source>
        <strain evidence="2 3">DSM 100201</strain>
    </source>
</reference>
<evidence type="ECO:0000313" key="3">
    <source>
        <dbReference type="Proteomes" id="UP000216444"/>
    </source>
</evidence>
<organism evidence="2 3">
    <name type="scientific">Bifidobacterium tissieri</name>
    <dbReference type="NCBI Taxonomy" id="1630162"/>
    <lineage>
        <taxon>Bacteria</taxon>
        <taxon>Bacillati</taxon>
        <taxon>Actinomycetota</taxon>
        <taxon>Actinomycetes</taxon>
        <taxon>Bifidobacteriales</taxon>
        <taxon>Bifidobacteriaceae</taxon>
        <taxon>Bifidobacterium</taxon>
    </lineage>
</organism>
<dbReference type="Gene3D" id="3.40.50.300">
    <property type="entry name" value="P-loop containing nucleotide triphosphate hydrolases"/>
    <property type="match status" value="1"/>
</dbReference>
<name>A0A261FE27_9BIFI</name>
<dbReference type="SUPFAM" id="SSF52540">
    <property type="entry name" value="P-loop containing nucleoside triphosphate hydrolases"/>
    <property type="match status" value="1"/>
</dbReference>
<protein>
    <submittedName>
        <fullName evidence="2">AAA domain-containing protein</fullName>
    </submittedName>
</protein>
<feature type="region of interest" description="Disordered" evidence="1">
    <location>
        <begin position="352"/>
        <end position="372"/>
    </location>
</feature>
<dbReference type="InterPro" id="IPR027417">
    <property type="entry name" value="P-loop_NTPase"/>
</dbReference>
<gene>
    <name evidence="2" type="ORF">BTIS_1488</name>
</gene>
<dbReference type="EMBL" id="MWWV01000009">
    <property type="protein sequence ID" value="OZG57394.1"/>
    <property type="molecule type" value="Genomic_DNA"/>
</dbReference>
<dbReference type="RefSeq" id="WP_094664161.1">
    <property type="nucleotide sequence ID" value="NZ_MWWV01000009.1"/>
</dbReference>
<dbReference type="Pfam" id="PF13481">
    <property type="entry name" value="AAA_25"/>
    <property type="match status" value="1"/>
</dbReference>
<dbReference type="AlphaFoldDB" id="A0A261FE27"/>
<accession>A0A261FE27</accession>
<evidence type="ECO:0000313" key="2">
    <source>
        <dbReference type="EMBL" id="OZG57394.1"/>
    </source>
</evidence>
<proteinExistence type="predicted"/>
<dbReference type="Proteomes" id="UP000216444">
    <property type="component" value="Unassembled WGS sequence"/>
</dbReference>
<keyword evidence="3" id="KW-1185">Reference proteome</keyword>
<comment type="caution">
    <text evidence="2">The sequence shown here is derived from an EMBL/GenBank/DDBJ whole genome shotgun (WGS) entry which is preliminary data.</text>
</comment>
<evidence type="ECO:0000256" key="1">
    <source>
        <dbReference type="SAM" id="MobiDB-lite"/>
    </source>
</evidence>